<feature type="compositionally biased region" description="Basic residues" evidence="1">
    <location>
        <begin position="1"/>
        <end position="14"/>
    </location>
</feature>
<dbReference type="EMBL" id="PGGS01000216">
    <property type="protein sequence ID" value="PNH06776.1"/>
    <property type="molecule type" value="Genomic_DNA"/>
</dbReference>
<gene>
    <name evidence="2" type="ORF">TSOC_006835</name>
</gene>
<keyword evidence="3" id="KW-1185">Reference proteome</keyword>
<proteinExistence type="predicted"/>
<accession>A0A2J8A2M8</accession>
<evidence type="ECO:0000313" key="2">
    <source>
        <dbReference type="EMBL" id="PNH06776.1"/>
    </source>
</evidence>
<feature type="region of interest" description="Disordered" evidence="1">
    <location>
        <begin position="51"/>
        <end position="80"/>
    </location>
</feature>
<feature type="region of interest" description="Disordered" evidence="1">
    <location>
        <begin position="1"/>
        <end position="20"/>
    </location>
</feature>
<protein>
    <submittedName>
        <fullName evidence="2">Uncharacterized protein</fullName>
    </submittedName>
</protein>
<reference evidence="2 3" key="1">
    <citation type="journal article" date="2017" name="Mol. Biol. Evol.">
        <title>The 4-celled Tetrabaena socialis nuclear genome reveals the essential components for genetic control of cell number at the origin of multicellularity in the volvocine lineage.</title>
        <authorList>
            <person name="Featherston J."/>
            <person name="Arakaki Y."/>
            <person name="Hanschen E.R."/>
            <person name="Ferris P.J."/>
            <person name="Michod R.E."/>
            <person name="Olson B.J.S.C."/>
            <person name="Nozaki H."/>
            <person name="Durand P.M."/>
        </authorList>
    </citation>
    <scope>NUCLEOTIDE SEQUENCE [LARGE SCALE GENOMIC DNA]</scope>
    <source>
        <strain evidence="2 3">NIES-571</strain>
    </source>
</reference>
<name>A0A2J8A2M8_9CHLO</name>
<sequence length="80" mass="8113">SLRHHRRGHLHRRGGAGAAVPGLDALARAGRLGARLARGERLGALQHVRGHRLQGAAAGQAPQGADRAAGGGGHGRSKQA</sequence>
<feature type="compositionally biased region" description="Low complexity" evidence="1">
    <location>
        <begin position="54"/>
        <end position="68"/>
    </location>
</feature>
<organism evidence="2 3">
    <name type="scientific">Tetrabaena socialis</name>
    <dbReference type="NCBI Taxonomy" id="47790"/>
    <lineage>
        <taxon>Eukaryota</taxon>
        <taxon>Viridiplantae</taxon>
        <taxon>Chlorophyta</taxon>
        <taxon>core chlorophytes</taxon>
        <taxon>Chlorophyceae</taxon>
        <taxon>CS clade</taxon>
        <taxon>Chlamydomonadales</taxon>
        <taxon>Tetrabaenaceae</taxon>
        <taxon>Tetrabaena</taxon>
    </lineage>
</organism>
<dbReference type="Proteomes" id="UP000236333">
    <property type="component" value="Unassembled WGS sequence"/>
</dbReference>
<evidence type="ECO:0000256" key="1">
    <source>
        <dbReference type="SAM" id="MobiDB-lite"/>
    </source>
</evidence>
<comment type="caution">
    <text evidence="2">The sequence shown here is derived from an EMBL/GenBank/DDBJ whole genome shotgun (WGS) entry which is preliminary data.</text>
</comment>
<evidence type="ECO:0000313" key="3">
    <source>
        <dbReference type="Proteomes" id="UP000236333"/>
    </source>
</evidence>
<feature type="non-terminal residue" evidence="2">
    <location>
        <position position="1"/>
    </location>
</feature>
<dbReference type="AlphaFoldDB" id="A0A2J8A2M8"/>
<feature type="non-terminal residue" evidence="2">
    <location>
        <position position="80"/>
    </location>
</feature>